<keyword evidence="6 7" id="KW-0472">Membrane</keyword>
<dbReference type="AlphaFoldDB" id="A0A3A4ZME1"/>
<evidence type="ECO:0000313" key="9">
    <source>
        <dbReference type="Proteomes" id="UP000265540"/>
    </source>
</evidence>
<comment type="subcellular location">
    <subcellularLocation>
        <location evidence="1">Cell membrane</location>
        <topology evidence="1">Multi-pass membrane protein</topology>
    </subcellularLocation>
</comment>
<dbReference type="InterPro" id="IPR032808">
    <property type="entry name" value="DoxX"/>
</dbReference>
<gene>
    <name evidence="8" type="ORF">C4561_01175</name>
</gene>
<dbReference type="InterPro" id="IPR051907">
    <property type="entry name" value="DoxX-like_oxidoreductase"/>
</dbReference>
<keyword evidence="5 7" id="KW-1133">Transmembrane helix</keyword>
<dbReference type="PANTHER" id="PTHR33452:SF1">
    <property type="entry name" value="INNER MEMBRANE PROTEIN YPHA-RELATED"/>
    <property type="match status" value="1"/>
</dbReference>
<dbReference type="EMBL" id="QZJF01000006">
    <property type="protein sequence ID" value="RJR27880.1"/>
    <property type="molecule type" value="Genomic_DNA"/>
</dbReference>
<keyword evidence="3" id="KW-1003">Cell membrane</keyword>
<protein>
    <submittedName>
        <fullName evidence="8">DoxX family protein</fullName>
    </submittedName>
</protein>
<name>A0A3A4ZME1_UNCKA</name>
<evidence type="ECO:0000256" key="5">
    <source>
        <dbReference type="ARBA" id="ARBA00022989"/>
    </source>
</evidence>
<evidence type="ECO:0000256" key="7">
    <source>
        <dbReference type="SAM" id="Phobius"/>
    </source>
</evidence>
<evidence type="ECO:0000313" key="8">
    <source>
        <dbReference type="EMBL" id="RJR27880.1"/>
    </source>
</evidence>
<evidence type="ECO:0000256" key="6">
    <source>
        <dbReference type="ARBA" id="ARBA00023136"/>
    </source>
</evidence>
<feature type="transmembrane region" description="Helical" evidence="7">
    <location>
        <begin position="120"/>
        <end position="138"/>
    </location>
</feature>
<evidence type="ECO:0000256" key="4">
    <source>
        <dbReference type="ARBA" id="ARBA00022692"/>
    </source>
</evidence>
<evidence type="ECO:0000256" key="1">
    <source>
        <dbReference type="ARBA" id="ARBA00004651"/>
    </source>
</evidence>
<evidence type="ECO:0000256" key="2">
    <source>
        <dbReference type="ARBA" id="ARBA00006679"/>
    </source>
</evidence>
<dbReference type="PANTHER" id="PTHR33452">
    <property type="entry name" value="OXIDOREDUCTASE CATD-RELATED"/>
    <property type="match status" value="1"/>
</dbReference>
<sequence length="161" mass="18274">MSMSVEKRNKLIILILRLFIGWFFFYSGLTKVTTYYTDQPDWSAAQFLSGQKGIFSDYFQTLTSNKLIDYLNAYGQLAIGLGVITGTLLRLASFWGIFLMGMYYMAGYPPKNALLIDTHVLYSGIFILLMSSGAGRYFGVDGLVEKTEIVKRNRWLLKLLG</sequence>
<accession>A0A3A4ZME1</accession>
<dbReference type="Pfam" id="PF07681">
    <property type="entry name" value="DoxX"/>
    <property type="match status" value="1"/>
</dbReference>
<organism evidence="8 9">
    <name type="scientific">candidate division WWE3 bacterium</name>
    <dbReference type="NCBI Taxonomy" id="2053526"/>
    <lineage>
        <taxon>Bacteria</taxon>
        <taxon>Katanobacteria</taxon>
    </lineage>
</organism>
<feature type="transmembrane region" description="Helical" evidence="7">
    <location>
        <begin position="12"/>
        <end position="29"/>
    </location>
</feature>
<keyword evidence="4 7" id="KW-0812">Transmembrane</keyword>
<proteinExistence type="inferred from homology"/>
<feature type="transmembrane region" description="Helical" evidence="7">
    <location>
        <begin position="77"/>
        <end position="99"/>
    </location>
</feature>
<comment type="caution">
    <text evidence="8">The sequence shown here is derived from an EMBL/GenBank/DDBJ whole genome shotgun (WGS) entry which is preliminary data.</text>
</comment>
<evidence type="ECO:0000256" key="3">
    <source>
        <dbReference type="ARBA" id="ARBA00022475"/>
    </source>
</evidence>
<dbReference type="GO" id="GO:0005886">
    <property type="term" value="C:plasma membrane"/>
    <property type="evidence" value="ECO:0007669"/>
    <property type="project" value="UniProtKB-SubCell"/>
</dbReference>
<dbReference type="Proteomes" id="UP000265540">
    <property type="component" value="Unassembled WGS sequence"/>
</dbReference>
<reference evidence="8 9" key="1">
    <citation type="journal article" date="2017" name="ISME J.">
        <title>Energy and carbon metabolisms in a deep terrestrial subsurface fluid microbial community.</title>
        <authorList>
            <person name="Momper L."/>
            <person name="Jungbluth S.P."/>
            <person name="Lee M.D."/>
            <person name="Amend J.P."/>
        </authorList>
    </citation>
    <scope>NUCLEOTIDE SEQUENCE [LARGE SCALE GENOMIC DNA]</scope>
    <source>
        <strain evidence="8">SURF_46</strain>
    </source>
</reference>
<comment type="similarity">
    <text evidence="2">Belongs to the DoxX family.</text>
</comment>